<organism evidence="3 4">
    <name type="scientific">Actinomadura montaniterrae</name>
    <dbReference type="NCBI Taxonomy" id="1803903"/>
    <lineage>
        <taxon>Bacteria</taxon>
        <taxon>Bacillati</taxon>
        <taxon>Actinomycetota</taxon>
        <taxon>Actinomycetes</taxon>
        <taxon>Streptosporangiales</taxon>
        <taxon>Thermomonosporaceae</taxon>
        <taxon>Actinomadura</taxon>
    </lineage>
</organism>
<name>A0A6L3VEB2_9ACTN</name>
<comment type="caution">
    <text evidence="3">The sequence shown here is derived from an EMBL/GenBank/DDBJ whole genome shotgun (WGS) entry which is preliminary data.</text>
</comment>
<dbReference type="EMBL" id="WBMR01000260">
    <property type="protein sequence ID" value="KAB2362905.1"/>
    <property type="molecule type" value="Genomic_DNA"/>
</dbReference>
<dbReference type="Proteomes" id="UP000483004">
    <property type="component" value="Unassembled WGS sequence"/>
</dbReference>
<feature type="compositionally biased region" description="Low complexity" evidence="2">
    <location>
        <begin position="1"/>
        <end position="12"/>
    </location>
</feature>
<accession>A0A6L3VEB2</accession>
<keyword evidence="4" id="KW-1185">Reference proteome</keyword>
<dbReference type="AlphaFoldDB" id="A0A6L3VEB2"/>
<evidence type="ECO:0000256" key="2">
    <source>
        <dbReference type="SAM" id="MobiDB-lite"/>
    </source>
</evidence>
<evidence type="ECO:0000313" key="4">
    <source>
        <dbReference type="Proteomes" id="UP000483004"/>
    </source>
</evidence>
<feature type="compositionally biased region" description="Low complexity" evidence="2">
    <location>
        <begin position="19"/>
        <end position="29"/>
    </location>
</feature>
<dbReference type="Gene3D" id="3.30.1330.40">
    <property type="entry name" value="RutC-like"/>
    <property type="match status" value="1"/>
</dbReference>
<dbReference type="PROSITE" id="PS01094">
    <property type="entry name" value="UPF0076"/>
    <property type="match status" value="1"/>
</dbReference>
<dbReference type="Pfam" id="PF01042">
    <property type="entry name" value="Ribonuc_L-PSP"/>
    <property type="match status" value="1"/>
</dbReference>
<dbReference type="SUPFAM" id="SSF55298">
    <property type="entry name" value="YjgF-like"/>
    <property type="match status" value="1"/>
</dbReference>
<protein>
    <submittedName>
        <fullName evidence="3">RidA family protein</fullName>
    </submittedName>
</protein>
<dbReference type="InterPro" id="IPR035959">
    <property type="entry name" value="RutC-like_sf"/>
</dbReference>
<evidence type="ECO:0000256" key="1">
    <source>
        <dbReference type="ARBA" id="ARBA00010552"/>
    </source>
</evidence>
<proteinExistence type="inferred from homology"/>
<dbReference type="PANTHER" id="PTHR43760">
    <property type="entry name" value="ENDORIBONUCLEASE-RELATED"/>
    <property type="match status" value="1"/>
</dbReference>
<feature type="region of interest" description="Disordered" evidence="2">
    <location>
        <begin position="1"/>
        <end position="50"/>
    </location>
</feature>
<comment type="similarity">
    <text evidence="1">Belongs to the RutC family.</text>
</comment>
<dbReference type="OrthoDB" id="9806229at2"/>
<sequence length="187" mass="19129">MTSPSRTRGTRAAARRSSRSPATPCSARPTPARTGWPSVSEPKAAPRPQGAYVTAVAEPLRAGDVLLASAGMTPREDGRLVMTGLVGRDLDVAQARDAAALAARNAVAALAAGHPGQVRRWLRMTVYVACADGFTDLSAVADGASEVLDGLGQARPARSAIGVRALPGGAPVEIELTAIAAPNVEDE</sequence>
<dbReference type="PANTHER" id="PTHR43760:SF1">
    <property type="entry name" value="ENDORIBONUCLEASE L-PSP_CHORISMATE MUTASE-LIKE DOMAIN-CONTAINING PROTEIN"/>
    <property type="match status" value="1"/>
</dbReference>
<reference evidence="3 4" key="1">
    <citation type="submission" date="2019-09" db="EMBL/GenBank/DDBJ databases">
        <title>Actinomadura physcomitrii sp. nov., a novel actinomycete isolated from moss [Physcomitrium sphaericum (Ludw) Fuernr].</title>
        <authorList>
            <person name="Liu C."/>
            <person name="Zhuang X."/>
        </authorList>
    </citation>
    <scope>NUCLEOTIDE SEQUENCE [LARGE SCALE GENOMIC DNA]</scope>
    <source>
        <strain evidence="3 4">CYP1-1B</strain>
    </source>
</reference>
<gene>
    <name evidence="3" type="ORF">F9B16_44150</name>
</gene>
<dbReference type="InterPro" id="IPR013813">
    <property type="entry name" value="Endoribo_LPSP/chorism_mut-like"/>
</dbReference>
<dbReference type="InterPro" id="IPR006175">
    <property type="entry name" value="YjgF/YER057c/UK114"/>
</dbReference>
<evidence type="ECO:0000313" key="3">
    <source>
        <dbReference type="EMBL" id="KAB2362905.1"/>
    </source>
</evidence>
<dbReference type="InterPro" id="IPR019897">
    <property type="entry name" value="RidA_CS"/>
</dbReference>
<dbReference type="CDD" id="cd02199">
    <property type="entry name" value="YjgF_YER057c_UK114_like_1"/>
    <property type="match status" value="1"/>
</dbReference>